<protein>
    <recommendedName>
        <fullName evidence="1">DUF4587 domain-containing protein</fullName>
    </recommendedName>
</protein>
<gene>
    <name evidence="2" type="ORF">Z043_110716</name>
</gene>
<dbReference type="InterPro" id="IPR027904">
    <property type="entry name" value="DUF4587"/>
</dbReference>
<dbReference type="PANTHER" id="PTHR28604:SF2">
    <property type="entry name" value="RIKEN CDNA 2610028H24 GENE"/>
    <property type="match status" value="1"/>
</dbReference>
<comment type="caution">
    <text evidence="2">The sequence shown here is derived from an EMBL/GenBank/DDBJ whole genome shotgun (WGS) entry which is preliminary data.</text>
</comment>
<evidence type="ECO:0000313" key="2">
    <source>
        <dbReference type="EMBL" id="KPP70460.1"/>
    </source>
</evidence>
<evidence type="ECO:0000313" key="3">
    <source>
        <dbReference type="Proteomes" id="UP000034805"/>
    </source>
</evidence>
<name>A0A0P7V6J7_SCLFO</name>
<accession>A0A0P7V6J7</accession>
<dbReference type="Pfam" id="PF15248">
    <property type="entry name" value="DUF4587"/>
    <property type="match status" value="1"/>
</dbReference>
<dbReference type="AlphaFoldDB" id="A0A0P7V6J7"/>
<proteinExistence type="predicted"/>
<feature type="domain" description="DUF4587" evidence="1">
    <location>
        <begin position="92"/>
        <end position="174"/>
    </location>
</feature>
<dbReference type="Proteomes" id="UP000034805">
    <property type="component" value="Unassembled WGS sequence"/>
</dbReference>
<dbReference type="EMBL" id="JARO02003460">
    <property type="protein sequence ID" value="KPP70460.1"/>
    <property type="molecule type" value="Genomic_DNA"/>
</dbReference>
<sequence length="221" mass="24519">MQEQHLFEDLSHPHTWGGANRWHRGDSLPTPLPLHFYQPSPAVPLLPQTPPQAPLILQQTVPRQPATIIQQLPQQQPLITQIPPPQPFPASKSGSIKEDMVELMLMQNAQMHQIIMHNMMLKAIPPLAFSSVGGASQATPTHQSTAYQEKYQVAPIIHRVEKCRGSSVHHHHHYSPAVAPPLPLAGYAMWSQVMPLAGQEVSSQPSVHHIKSPVTLPPLHM</sequence>
<organism evidence="2 3">
    <name type="scientific">Scleropages formosus</name>
    <name type="common">Asian bonytongue</name>
    <name type="synonym">Osteoglossum formosum</name>
    <dbReference type="NCBI Taxonomy" id="113540"/>
    <lineage>
        <taxon>Eukaryota</taxon>
        <taxon>Metazoa</taxon>
        <taxon>Chordata</taxon>
        <taxon>Craniata</taxon>
        <taxon>Vertebrata</taxon>
        <taxon>Euteleostomi</taxon>
        <taxon>Actinopterygii</taxon>
        <taxon>Neopterygii</taxon>
        <taxon>Teleostei</taxon>
        <taxon>Osteoglossocephala</taxon>
        <taxon>Osteoglossomorpha</taxon>
        <taxon>Osteoglossiformes</taxon>
        <taxon>Osteoglossidae</taxon>
        <taxon>Scleropages</taxon>
    </lineage>
</organism>
<dbReference type="InterPro" id="IPR038915">
    <property type="entry name" value="PRR29-like"/>
</dbReference>
<dbReference type="PANTHER" id="PTHR28604">
    <property type="match status" value="1"/>
</dbReference>
<reference evidence="2 3" key="1">
    <citation type="submission" date="2015-08" db="EMBL/GenBank/DDBJ databases">
        <title>The genome of the Asian arowana (Scleropages formosus).</title>
        <authorList>
            <person name="Tan M.H."/>
            <person name="Gan H.M."/>
            <person name="Croft L.J."/>
            <person name="Austin C.M."/>
        </authorList>
    </citation>
    <scope>NUCLEOTIDE SEQUENCE [LARGE SCALE GENOMIC DNA]</scope>
    <source>
        <strain evidence="2">Aro1</strain>
    </source>
</reference>
<evidence type="ECO:0000259" key="1">
    <source>
        <dbReference type="Pfam" id="PF15248"/>
    </source>
</evidence>